<evidence type="ECO:0000313" key="12">
    <source>
        <dbReference type="EMBL" id="GAW92951.1"/>
    </source>
</evidence>
<dbReference type="PANTHER" id="PTHR30034">
    <property type="entry name" value="FLAGELLAR MOTOR SWITCH PROTEIN FLIM"/>
    <property type="match status" value="1"/>
</dbReference>
<dbReference type="SUPFAM" id="SSF101801">
    <property type="entry name" value="Surface presentation of antigens (SPOA)"/>
    <property type="match status" value="1"/>
</dbReference>
<evidence type="ECO:0000256" key="10">
    <source>
        <dbReference type="NCBIfam" id="TIGR01397"/>
    </source>
</evidence>
<dbReference type="Gene3D" id="2.30.330.10">
    <property type="entry name" value="SpoA-like"/>
    <property type="match status" value="1"/>
</dbReference>
<evidence type="ECO:0000256" key="9">
    <source>
        <dbReference type="ARBA" id="ARBA00023143"/>
    </source>
</evidence>
<dbReference type="GO" id="GO:0009425">
    <property type="term" value="C:bacterial-type flagellum basal body"/>
    <property type="evidence" value="ECO:0007669"/>
    <property type="project" value="UniProtKB-SubCell"/>
</dbReference>
<comment type="caution">
    <text evidence="12">The sequence shown here is derived from an EMBL/GenBank/DDBJ whole genome shotgun (WGS) entry which is preliminary data.</text>
</comment>
<name>A0A1Z5HUE7_9FIRM</name>
<dbReference type="CDD" id="cd17908">
    <property type="entry name" value="FliM"/>
    <property type="match status" value="1"/>
</dbReference>
<dbReference type="SUPFAM" id="SSF103039">
    <property type="entry name" value="CheC-like"/>
    <property type="match status" value="1"/>
</dbReference>
<dbReference type="Pfam" id="PF02154">
    <property type="entry name" value="FliM"/>
    <property type="match status" value="1"/>
</dbReference>
<protein>
    <recommendedName>
        <fullName evidence="4 10">Flagellar motor switch protein FliM</fullName>
    </recommendedName>
</protein>
<dbReference type="GO" id="GO:0003774">
    <property type="term" value="F:cytoskeletal motor activity"/>
    <property type="evidence" value="ECO:0007669"/>
    <property type="project" value="InterPro"/>
</dbReference>
<gene>
    <name evidence="12" type="ORF">KKC1_20960</name>
</gene>
<dbReference type="InterPro" id="IPR028976">
    <property type="entry name" value="CheC-like_sf"/>
</dbReference>
<evidence type="ECO:0000256" key="1">
    <source>
        <dbReference type="ARBA" id="ARBA00004117"/>
    </source>
</evidence>
<dbReference type="InterPro" id="IPR036429">
    <property type="entry name" value="SpoA-like_sf"/>
</dbReference>
<evidence type="ECO:0000256" key="6">
    <source>
        <dbReference type="ARBA" id="ARBA00022500"/>
    </source>
</evidence>
<evidence type="ECO:0000256" key="8">
    <source>
        <dbReference type="ARBA" id="ARBA00023136"/>
    </source>
</evidence>
<accession>A0A1Z5HUE7</accession>
<dbReference type="InterPro" id="IPR001543">
    <property type="entry name" value="FliN-like_C"/>
</dbReference>
<dbReference type="PIRSF" id="PIRSF002888">
    <property type="entry name" value="FliM"/>
    <property type="match status" value="1"/>
</dbReference>
<dbReference type="Proteomes" id="UP000197032">
    <property type="component" value="Unassembled WGS sequence"/>
</dbReference>
<sequence>MKEVLTQAEIDLLLSAMSSGKVKAEDFKKEESEVKVKTYDFRRPNKFSKGQLRTLFMLHDNYARLLSNFLSAYLRTNVQIRMASVDQLTYEDFMVSIPSPTLMTVFSMPPLKGMAVLETNPEFIFPIIDLLFGGPGEMPEQIRELTDIEMGVLRKLNAKLLENLAYAWADIVEIETKIESLETNPQFNQIISPSETVAVVTMSTAIGNHKGLINLCLPYLTLETVISKLSAHFWLASLDSEQEGEQRSRIRRKIADAFVELTGVCGHAYITVRDFLQLQEGDVIPLDRAVGQDLDLYVEDKLKYKVQPGVMGRKLAVQITGFSNKEEEQE</sequence>
<dbReference type="NCBIfam" id="TIGR01397">
    <property type="entry name" value="fliM_switch"/>
    <property type="match status" value="1"/>
</dbReference>
<dbReference type="Gene3D" id="3.40.1550.10">
    <property type="entry name" value="CheC-like"/>
    <property type="match status" value="1"/>
</dbReference>
<keyword evidence="12" id="KW-0966">Cell projection</keyword>
<dbReference type="GO" id="GO:0050918">
    <property type="term" value="P:positive chemotaxis"/>
    <property type="evidence" value="ECO:0007669"/>
    <property type="project" value="TreeGrafter"/>
</dbReference>
<keyword evidence="9" id="KW-0975">Bacterial flagellum</keyword>
<organism evidence="12 13">
    <name type="scientific">Calderihabitans maritimus</name>
    <dbReference type="NCBI Taxonomy" id="1246530"/>
    <lineage>
        <taxon>Bacteria</taxon>
        <taxon>Bacillati</taxon>
        <taxon>Bacillota</taxon>
        <taxon>Clostridia</taxon>
        <taxon>Neomoorellales</taxon>
        <taxon>Calderihabitantaceae</taxon>
        <taxon>Calderihabitans</taxon>
    </lineage>
</organism>
<evidence type="ECO:0000313" key="13">
    <source>
        <dbReference type="Proteomes" id="UP000197032"/>
    </source>
</evidence>
<proteinExistence type="inferred from homology"/>
<keyword evidence="6" id="KW-0145">Chemotaxis</keyword>
<keyword evidence="8" id="KW-0472">Membrane</keyword>
<dbReference type="GO" id="GO:0071978">
    <property type="term" value="P:bacterial-type flagellum-dependent swarming motility"/>
    <property type="evidence" value="ECO:0007669"/>
    <property type="project" value="TreeGrafter"/>
</dbReference>
<comment type="similarity">
    <text evidence="3">Belongs to the FliM family.</text>
</comment>
<feature type="domain" description="Flagellar motor switch protein FliN-like C-terminal" evidence="11">
    <location>
        <begin position="253"/>
        <end position="322"/>
    </location>
</feature>
<dbReference type="PRINTS" id="PR00955">
    <property type="entry name" value="FLGMOTORFLIM"/>
</dbReference>
<keyword evidence="7" id="KW-0283">Flagellar rotation</keyword>
<dbReference type="PANTHER" id="PTHR30034:SF6">
    <property type="entry name" value="YOP PROTEINS TRANSLOCATION PROTEIN Q"/>
    <property type="match status" value="1"/>
</dbReference>
<evidence type="ECO:0000256" key="4">
    <source>
        <dbReference type="ARBA" id="ARBA00021898"/>
    </source>
</evidence>
<evidence type="ECO:0000256" key="7">
    <source>
        <dbReference type="ARBA" id="ARBA00022779"/>
    </source>
</evidence>
<dbReference type="EMBL" id="BDGJ01000111">
    <property type="protein sequence ID" value="GAW92951.1"/>
    <property type="molecule type" value="Genomic_DNA"/>
</dbReference>
<evidence type="ECO:0000256" key="5">
    <source>
        <dbReference type="ARBA" id="ARBA00022475"/>
    </source>
</evidence>
<reference evidence="13" key="1">
    <citation type="journal article" date="2017" name="Appl. Environ. Microbiol.">
        <title>Genomic Analysis of Calderihabitans maritimus KKC1, a Thermophilic, Hydrogenogenic, Carboxydotrophic Bacterium Isolated from Marine Sediment.</title>
        <authorList>
            <person name="Omae K."/>
            <person name="Yoneda Y."/>
            <person name="Fukuyama Y."/>
            <person name="Yoshida T."/>
            <person name="Sako Y."/>
        </authorList>
    </citation>
    <scope>NUCLEOTIDE SEQUENCE [LARGE SCALE GENOMIC DNA]</scope>
    <source>
        <strain evidence="13">KKC1</strain>
    </source>
</reference>
<evidence type="ECO:0000256" key="3">
    <source>
        <dbReference type="ARBA" id="ARBA00011049"/>
    </source>
</evidence>
<dbReference type="Pfam" id="PF01052">
    <property type="entry name" value="FliMN_C"/>
    <property type="match status" value="1"/>
</dbReference>
<comment type="subcellular location">
    <subcellularLocation>
        <location evidence="1">Bacterial flagellum basal body</location>
    </subcellularLocation>
    <subcellularLocation>
        <location evidence="2">Cell membrane</location>
        <topology evidence="2">Peripheral membrane protein</topology>
    </subcellularLocation>
</comment>
<keyword evidence="5" id="KW-1003">Cell membrane</keyword>
<dbReference type="OrthoDB" id="9806941at2"/>
<dbReference type="RefSeq" id="WP_088554195.1">
    <property type="nucleotide sequence ID" value="NZ_BDGJ01000111.1"/>
</dbReference>
<keyword evidence="12" id="KW-0969">Cilium</keyword>
<dbReference type="AlphaFoldDB" id="A0A1Z5HUE7"/>
<evidence type="ECO:0000259" key="11">
    <source>
        <dbReference type="Pfam" id="PF01052"/>
    </source>
</evidence>
<evidence type="ECO:0000256" key="2">
    <source>
        <dbReference type="ARBA" id="ARBA00004202"/>
    </source>
</evidence>
<dbReference type="InterPro" id="IPR001689">
    <property type="entry name" value="Flag_FliM"/>
</dbReference>
<keyword evidence="13" id="KW-1185">Reference proteome</keyword>
<keyword evidence="12" id="KW-0282">Flagellum</keyword>
<dbReference type="GO" id="GO:0005886">
    <property type="term" value="C:plasma membrane"/>
    <property type="evidence" value="ECO:0007669"/>
    <property type="project" value="UniProtKB-SubCell"/>
</dbReference>